<proteinExistence type="predicted"/>
<dbReference type="InterPro" id="IPR053780">
    <property type="entry name" value="Gp66-like"/>
</dbReference>
<dbReference type="Proteomes" id="UP000009134">
    <property type="component" value="Chromosome"/>
</dbReference>
<evidence type="ECO:0000313" key="2">
    <source>
        <dbReference type="Proteomes" id="UP000009134"/>
    </source>
</evidence>
<sequence>MLTFVPISIRSAKAFVREHHRHNPSVAGARTAIGLELDGRLVGVGLLGNPKARELAADRTCAEAVRVCVSHEAPKGASSKINSRLKRIWQLHGGRRFITYNRADESGASMRGAGLTPTSVVKGRQWNCQSRPRTVVQDVVDKVRWEQALSEVPA</sequence>
<dbReference type="STRING" id="279238.Saro_2719"/>
<keyword evidence="2" id="KW-1185">Reference proteome</keyword>
<name>Q2G4R8_NOVAD</name>
<dbReference type="NCBIfam" id="NF045478">
    <property type="entry name" value="XF1762_fam"/>
    <property type="match status" value="1"/>
</dbReference>
<dbReference type="AlphaFoldDB" id="Q2G4R8"/>
<evidence type="ECO:0000313" key="1">
    <source>
        <dbReference type="EMBL" id="ABD27155.1"/>
    </source>
</evidence>
<dbReference type="eggNOG" id="ENOG503067M">
    <property type="taxonomic scope" value="Bacteria"/>
</dbReference>
<dbReference type="EMBL" id="CP000248">
    <property type="protein sequence ID" value="ABD27155.1"/>
    <property type="molecule type" value="Genomic_DNA"/>
</dbReference>
<dbReference type="KEGG" id="nar:Saro_2719"/>
<accession>Q2G4R8</accession>
<protein>
    <submittedName>
        <fullName evidence="1">Uncharacterized protein</fullName>
    </submittedName>
</protein>
<organism evidence="1 2">
    <name type="scientific">Novosphingobium aromaticivorans (strain ATCC 700278 / DSM 12444 / CCUG 56034 / CIP 105152 / NBRC 16084 / F199)</name>
    <dbReference type="NCBI Taxonomy" id="279238"/>
    <lineage>
        <taxon>Bacteria</taxon>
        <taxon>Pseudomonadati</taxon>
        <taxon>Pseudomonadota</taxon>
        <taxon>Alphaproteobacteria</taxon>
        <taxon>Sphingomonadales</taxon>
        <taxon>Sphingomonadaceae</taxon>
        <taxon>Novosphingobium</taxon>
    </lineage>
</organism>
<gene>
    <name evidence="1" type="ordered locus">Saro_2719</name>
</gene>
<dbReference type="HOGENOM" id="CLU_102491_0_0_5"/>
<reference evidence="2" key="1">
    <citation type="submission" date="2006-01" db="EMBL/GenBank/DDBJ databases">
        <title>Complete sequence of Novosphingobium aromaticivorans DSM 12444.</title>
        <authorList>
            <consortium name="US DOE Joint Genome Institute"/>
            <person name="Copeland A."/>
            <person name="Lucas S."/>
            <person name="Lapidus A."/>
            <person name="Barry K."/>
            <person name="Detter J.C."/>
            <person name="Glavina T."/>
            <person name="Hammon N."/>
            <person name="Israni S."/>
            <person name="Pitluck S."/>
            <person name="Chain P."/>
            <person name="Malfatti S."/>
            <person name="Shin M."/>
            <person name="Vergez L."/>
            <person name="Schmutz J."/>
            <person name="Larimer F."/>
            <person name="Land M."/>
            <person name="Kyrpides N."/>
            <person name="Ivanova N."/>
            <person name="Fredrickson J."/>
            <person name="Balkwill D."/>
            <person name="Romine M.F."/>
            <person name="Richardson P."/>
        </authorList>
    </citation>
    <scope>NUCLEOTIDE SEQUENCE [LARGE SCALE GENOMIC DNA]</scope>
    <source>
        <strain evidence="2">ATCC 700278 / DSM 12444 / CCUG 56034 / CIP 105152 / NBRC 16084 / F199</strain>
    </source>
</reference>